<dbReference type="Pfam" id="PF05175">
    <property type="entry name" value="MTS"/>
    <property type="match status" value="1"/>
</dbReference>
<dbReference type="Gene3D" id="1.10.8.10">
    <property type="entry name" value="DNA helicase RuvA subunit, C-terminal domain"/>
    <property type="match status" value="1"/>
</dbReference>
<feature type="domain" description="Release factor glutamine methyltransferase N-terminal" evidence="7">
    <location>
        <begin position="7"/>
        <end position="83"/>
    </location>
</feature>
<dbReference type="PROSITE" id="PS00092">
    <property type="entry name" value="N6_MTASE"/>
    <property type="match status" value="1"/>
</dbReference>
<organism evidence="8 9">
    <name type="scientific">Paracoccus limosus</name>
    <dbReference type="NCBI Taxonomy" id="913252"/>
    <lineage>
        <taxon>Bacteria</taxon>
        <taxon>Pseudomonadati</taxon>
        <taxon>Pseudomonadota</taxon>
        <taxon>Alphaproteobacteria</taxon>
        <taxon>Rhodobacterales</taxon>
        <taxon>Paracoccaceae</taxon>
        <taxon>Paracoccus</taxon>
    </lineage>
</organism>
<evidence type="ECO:0000259" key="7">
    <source>
        <dbReference type="Pfam" id="PF17827"/>
    </source>
</evidence>
<dbReference type="InterPro" id="IPR040758">
    <property type="entry name" value="PrmC_N"/>
</dbReference>
<evidence type="ECO:0000256" key="1">
    <source>
        <dbReference type="ARBA" id="ARBA00022603"/>
    </source>
</evidence>
<dbReference type="Gene3D" id="3.40.50.150">
    <property type="entry name" value="Vaccinia Virus protein VP39"/>
    <property type="match status" value="1"/>
</dbReference>
<keyword evidence="2 5" id="KW-0808">Transferase</keyword>
<dbReference type="InterPro" id="IPR002052">
    <property type="entry name" value="DNA_methylase_N6_adenine_CS"/>
</dbReference>
<dbReference type="HAMAP" id="MF_02126">
    <property type="entry name" value="RF_methyltr_PrmC"/>
    <property type="match status" value="1"/>
</dbReference>
<evidence type="ECO:0000313" key="8">
    <source>
        <dbReference type="EMBL" id="MTH35004.1"/>
    </source>
</evidence>
<proteinExistence type="inferred from homology"/>
<dbReference type="InterPro" id="IPR007848">
    <property type="entry name" value="Small_mtfrase_dom"/>
</dbReference>
<keyword evidence="9" id="KW-1185">Reference proteome</keyword>
<dbReference type="PANTHER" id="PTHR18895:SF74">
    <property type="entry name" value="MTRF1L RELEASE FACTOR GLUTAMINE METHYLTRANSFERASE"/>
    <property type="match status" value="1"/>
</dbReference>
<dbReference type="SUPFAM" id="SSF53335">
    <property type="entry name" value="S-adenosyl-L-methionine-dependent methyltransferases"/>
    <property type="match status" value="1"/>
</dbReference>
<dbReference type="RefSeq" id="WP_155064553.1">
    <property type="nucleotide sequence ID" value="NZ_WMIF01000012.1"/>
</dbReference>
<dbReference type="Pfam" id="PF17827">
    <property type="entry name" value="PrmC_N"/>
    <property type="match status" value="1"/>
</dbReference>
<name>A0A844H5X5_9RHOB</name>
<keyword evidence="1 5" id="KW-0489">Methyltransferase</keyword>
<evidence type="ECO:0000259" key="6">
    <source>
        <dbReference type="Pfam" id="PF05175"/>
    </source>
</evidence>
<dbReference type="Proteomes" id="UP000442533">
    <property type="component" value="Unassembled WGS sequence"/>
</dbReference>
<dbReference type="EC" id="2.1.1.297" evidence="5"/>
<keyword evidence="3 5" id="KW-0949">S-adenosyl-L-methionine</keyword>
<dbReference type="InterPro" id="IPR004556">
    <property type="entry name" value="HemK-like"/>
</dbReference>
<sequence length="290" mass="30714">MTPTGGDLLASATRHLTEAGIEAAAGDAQALFLHAAGRAGGQPVPRHRLRELLAAPADPALIAEYDRVIAARADRQPVSQITGRRAFWNHEFRVTPDVLDPRPETELLVEQALAEPFASVLDLGTGSGAILISLLAERPAARGIGCDLSPAALAVARQNAETIGVNAEFRQSDWFAAVDERFDLIVSNPPYIALDEMPGLSPEVRDWEPHLALTDGGDGLAAYRAICAAAPAHLRPGGRLMVEIGFAQGAAVMALMRAAGLSQVTLRQDLGGRDRLVWARMPASDTDNSG</sequence>
<dbReference type="InterPro" id="IPR019874">
    <property type="entry name" value="RF_methyltr_PrmC"/>
</dbReference>
<feature type="domain" description="Methyltransferase small" evidence="6">
    <location>
        <begin position="105"/>
        <end position="192"/>
    </location>
</feature>
<evidence type="ECO:0000256" key="5">
    <source>
        <dbReference type="HAMAP-Rule" id="MF_02126"/>
    </source>
</evidence>
<evidence type="ECO:0000256" key="3">
    <source>
        <dbReference type="ARBA" id="ARBA00022691"/>
    </source>
</evidence>
<dbReference type="CDD" id="cd02440">
    <property type="entry name" value="AdoMet_MTases"/>
    <property type="match status" value="1"/>
</dbReference>
<dbReference type="InterPro" id="IPR029063">
    <property type="entry name" value="SAM-dependent_MTases_sf"/>
</dbReference>
<dbReference type="NCBIfam" id="TIGR00536">
    <property type="entry name" value="hemK_fam"/>
    <property type="match status" value="1"/>
</dbReference>
<feature type="binding site" evidence="5">
    <location>
        <begin position="188"/>
        <end position="191"/>
    </location>
    <ligand>
        <name>substrate</name>
    </ligand>
</feature>
<feature type="binding site" evidence="5">
    <location>
        <begin position="124"/>
        <end position="128"/>
    </location>
    <ligand>
        <name>S-adenosyl-L-methionine</name>
        <dbReference type="ChEBI" id="CHEBI:59789"/>
    </ligand>
</feature>
<dbReference type="GO" id="GO:0032259">
    <property type="term" value="P:methylation"/>
    <property type="evidence" value="ECO:0007669"/>
    <property type="project" value="UniProtKB-KW"/>
</dbReference>
<dbReference type="InterPro" id="IPR050320">
    <property type="entry name" value="N5-glutamine_MTase"/>
</dbReference>
<dbReference type="PANTHER" id="PTHR18895">
    <property type="entry name" value="HEMK METHYLTRANSFERASE"/>
    <property type="match status" value="1"/>
</dbReference>
<protein>
    <recommendedName>
        <fullName evidence="5">Release factor glutamine methyltransferase</fullName>
        <shortName evidence="5">RF MTase</shortName>
        <ecNumber evidence="5">2.1.1.297</ecNumber>
    </recommendedName>
    <alternativeName>
        <fullName evidence="5">N5-glutamine methyltransferase PrmC</fullName>
    </alternativeName>
    <alternativeName>
        <fullName evidence="5">Protein-(glutamine-N5) MTase PrmC</fullName>
    </alternativeName>
    <alternativeName>
        <fullName evidence="5">Protein-glutamine N-methyltransferase PrmC</fullName>
    </alternativeName>
</protein>
<evidence type="ECO:0000256" key="2">
    <source>
        <dbReference type="ARBA" id="ARBA00022679"/>
    </source>
</evidence>
<comment type="caution">
    <text evidence="8">The sequence shown here is derived from an EMBL/GenBank/DDBJ whole genome shotgun (WGS) entry which is preliminary data.</text>
</comment>
<dbReference type="GO" id="GO:0102559">
    <property type="term" value="F:peptide chain release factor N(5)-glutamine methyltransferase activity"/>
    <property type="evidence" value="ECO:0007669"/>
    <property type="project" value="UniProtKB-EC"/>
</dbReference>
<feature type="binding site" evidence="5">
    <location>
        <position position="174"/>
    </location>
    <ligand>
        <name>S-adenosyl-L-methionine</name>
        <dbReference type="ChEBI" id="CHEBI:59789"/>
    </ligand>
</feature>
<comment type="similarity">
    <text evidence="5">Belongs to the protein N5-glutamine methyltransferase family. PrmC subfamily.</text>
</comment>
<reference evidence="8 9" key="1">
    <citation type="submission" date="2019-11" db="EMBL/GenBank/DDBJ databases">
        <authorList>
            <person name="Dong K."/>
        </authorList>
    </citation>
    <scope>NUCLEOTIDE SEQUENCE [LARGE SCALE GENOMIC DNA]</scope>
    <source>
        <strain evidence="8 9">JCM 17370</strain>
    </source>
</reference>
<feature type="binding site" evidence="5">
    <location>
        <position position="188"/>
    </location>
    <ligand>
        <name>S-adenosyl-L-methionine</name>
        <dbReference type="ChEBI" id="CHEBI:59789"/>
    </ligand>
</feature>
<dbReference type="NCBIfam" id="TIGR03534">
    <property type="entry name" value="RF_mod_PrmC"/>
    <property type="match status" value="1"/>
</dbReference>
<feature type="binding site" evidence="5">
    <location>
        <position position="147"/>
    </location>
    <ligand>
        <name>S-adenosyl-L-methionine</name>
        <dbReference type="ChEBI" id="CHEBI:59789"/>
    </ligand>
</feature>
<accession>A0A844H5X5</accession>
<dbReference type="EMBL" id="WMIF01000012">
    <property type="protein sequence ID" value="MTH35004.1"/>
    <property type="molecule type" value="Genomic_DNA"/>
</dbReference>
<evidence type="ECO:0000256" key="4">
    <source>
        <dbReference type="ARBA" id="ARBA00048391"/>
    </source>
</evidence>
<gene>
    <name evidence="5 8" type="primary">prmC</name>
    <name evidence="8" type="ORF">GL279_10365</name>
</gene>
<dbReference type="GO" id="GO:0003676">
    <property type="term" value="F:nucleic acid binding"/>
    <property type="evidence" value="ECO:0007669"/>
    <property type="project" value="InterPro"/>
</dbReference>
<evidence type="ECO:0000313" key="9">
    <source>
        <dbReference type="Proteomes" id="UP000442533"/>
    </source>
</evidence>
<comment type="catalytic activity">
    <reaction evidence="4 5">
        <text>L-glutaminyl-[peptide chain release factor] + S-adenosyl-L-methionine = N(5)-methyl-L-glutaminyl-[peptide chain release factor] + S-adenosyl-L-homocysteine + H(+)</text>
        <dbReference type="Rhea" id="RHEA:42896"/>
        <dbReference type="Rhea" id="RHEA-COMP:10271"/>
        <dbReference type="Rhea" id="RHEA-COMP:10272"/>
        <dbReference type="ChEBI" id="CHEBI:15378"/>
        <dbReference type="ChEBI" id="CHEBI:30011"/>
        <dbReference type="ChEBI" id="CHEBI:57856"/>
        <dbReference type="ChEBI" id="CHEBI:59789"/>
        <dbReference type="ChEBI" id="CHEBI:61891"/>
        <dbReference type="EC" id="2.1.1.297"/>
    </reaction>
</comment>
<comment type="function">
    <text evidence="5">Methylates the class 1 translation termination release factors RF1/PrfA and RF2/PrfB on the glutamine residue of the universally conserved GGQ motif.</text>
</comment>
<dbReference type="OrthoDB" id="9800643at2"/>
<dbReference type="AlphaFoldDB" id="A0A844H5X5"/>